<keyword evidence="2" id="KW-0378">Hydrolase</keyword>
<dbReference type="RefSeq" id="WP_140007316.1">
    <property type="nucleotide sequence ID" value="NZ_JBHMDG010000028.1"/>
</dbReference>
<evidence type="ECO:0000313" key="2">
    <source>
        <dbReference type="EMBL" id="MFB9315094.1"/>
    </source>
</evidence>
<keyword evidence="1" id="KW-0732">Signal</keyword>
<accession>A0ABV5KED3</accession>
<dbReference type="Proteomes" id="UP001589750">
    <property type="component" value="Unassembled WGS sequence"/>
</dbReference>
<evidence type="ECO:0000256" key="1">
    <source>
        <dbReference type="SAM" id="SignalP"/>
    </source>
</evidence>
<dbReference type="InterPro" id="IPR029455">
    <property type="entry name" value="GHL15"/>
</dbReference>
<proteinExistence type="predicted"/>
<comment type="caution">
    <text evidence="2">The sequence shown here is derived from an EMBL/GenBank/DDBJ whole genome shotgun (WGS) entry which is preliminary data.</text>
</comment>
<organism evidence="2 3">
    <name type="scientific">Nocardioides plantarum</name>
    <dbReference type="NCBI Taxonomy" id="29299"/>
    <lineage>
        <taxon>Bacteria</taxon>
        <taxon>Bacillati</taxon>
        <taxon>Actinomycetota</taxon>
        <taxon>Actinomycetes</taxon>
        <taxon>Propionibacteriales</taxon>
        <taxon>Nocardioidaceae</taxon>
        <taxon>Nocardioides</taxon>
    </lineage>
</organism>
<feature type="chain" id="PRO_5045376057" evidence="1">
    <location>
        <begin position="27"/>
        <end position="410"/>
    </location>
</feature>
<dbReference type="EMBL" id="JBHMDG010000028">
    <property type="protein sequence ID" value="MFB9315094.1"/>
    <property type="molecule type" value="Genomic_DNA"/>
</dbReference>
<evidence type="ECO:0000313" key="3">
    <source>
        <dbReference type="Proteomes" id="UP001589750"/>
    </source>
</evidence>
<reference evidence="2 3" key="1">
    <citation type="submission" date="2024-09" db="EMBL/GenBank/DDBJ databases">
        <authorList>
            <person name="Sun Q."/>
            <person name="Mori K."/>
        </authorList>
    </citation>
    <scope>NUCLEOTIDE SEQUENCE [LARGE SCALE GENOMIC DNA]</scope>
    <source>
        <strain evidence="2 3">JCM 9626</strain>
    </source>
</reference>
<dbReference type="GO" id="GO:0016787">
    <property type="term" value="F:hydrolase activity"/>
    <property type="evidence" value="ECO:0007669"/>
    <property type="project" value="UniProtKB-KW"/>
</dbReference>
<keyword evidence="3" id="KW-1185">Reference proteome</keyword>
<gene>
    <name evidence="2" type="ORF">ACFFRI_18725</name>
</gene>
<feature type="signal peptide" evidence="1">
    <location>
        <begin position="1"/>
        <end position="26"/>
    </location>
</feature>
<name>A0ABV5KED3_9ACTN</name>
<sequence length="410" mass="44708">MRPLPRPVRSLATFAAMVVAASLLVAASAGPRGAPADAASPPSRSTWVPVRSAGILTLDWGDIDATADAWRGNYLVLEPWEGARIPALKAKNPRLKVLMYNNVASVRKDSHESGIYSTGLSYREAQAGGWLLSDAAGRTLQWSDWSDLYPTDVGATAYQDRWASNVLGELRSAAWDGVMMDDTLTSLSHTTVGDRVSTQIPTDQAMYAATERFLARVATRVRSSGFLAVPNLTVQWNTWHAVVTDWTRYVSGWENEYFVKWGLDRAGARFAGADWTWKADLASWLAARDVPLLAVTYSNRSDLAAQIYHRATWLMTWNGRTGSSVFVPSESDVNHWTAASTVEIGTPTQVRRLVGTTGVWRRAYTRGTALVNPTATSAVVQVTAGSRTLGGTPVTRVRVPARSGMILRHG</sequence>
<protein>
    <submittedName>
        <fullName evidence="2">Glycoside hydrolase</fullName>
    </submittedName>
</protein>
<dbReference type="Pfam" id="PF14885">
    <property type="entry name" value="GHL15"/>
    <property type="match status" value="1"/>
</dbReference>